<protein>
    <submittedName>
        <fullName evidence="1">Uncharacterized protein</fullName>
    </submittedName>
</protein>
<sequence length="55" mass="5812">MISLSLSRDRTDDLLRHLFLAELKRPGRPDAGFGYAGLVAGSGNTRPGKGGDGIQ</sequence>
<evidence type="ECO:0000313" key="1">
    <source>
        <dbReference type="EMBL" id="KAA1097899.1"/>
    </source>
</evidence>
<proteinExistence type="predicted"/>
<dbReference type="Proteomes" id="UP000324748">
    <property type="component" value="Unassembled WGS sequence"/>
</dbReference>
<accession>A0A5B0PDI2</accession>
<reference evidence="1 2" key="1">
    <citation type="submission" date="2019-05" db="EMBL/GenBank/DDBJ databases">
        <title>Emergence of the Ug99 lineage of the wheat stem rust pathogen through somatic hybridization.</title>
        <authorList>
            <person name="Li F."/>
            <person name="Upadhyaya N.M."/>
            <person name="Sperschneider J."/>
            <person name="Matny O."/>
            <person name="Nguyen-Phuc H."/>
            <person name="Mago R."/>
            <person name="Raley C."/>
            <person name="Miller M.E."/>
            <person name="Silverstein K.A.T."/>
            <person name="Henningsen E."/>
            <person name="Hirsch C.D."/>
            <person name="Visser B."/>
            <person name="Pretorius Z.A."/>
            <person name="Steffenson B.J."/>
            <person name="Schwessinger B."/>
            <person name="Dodds P.N."/>
            <person name="Figueroa M."/>
        </authorList>
    </citation>
    <scope>NUCLEOTIDE SEQUENCE [LARGE SCALE GENOMIC DNA]</scope>
    <source>
        <strain evidence="1">21-0</strain>
    </source>
</reference>
<gene>
    <name evidence="1" type="ORF">PGT21_023276</name>
</gene>
<organism evidence="1 2">
    <name type="scientific">Puccinia graminis f. sp. tritici</name>
    <dbReference type="NCBI Taxonomy" id="56615"/>
    <lineage>
        <taxon>Eukaryota</taxon>
        <taxon>Fungi</taxon>
        <taxon>Dikarya</taxon>
        <taxon>Basidiomycota</taxon>
        <taxon>Pucciniomycotina</taxon>
        <taxon>Pucciniomycetes</taxon>
        <taxon>Pucciniales</taxon>
        <taxon>Pucciniaceae</taxon>
        <taxon>Puccinia</taxon>
    </lineage>
</organism>
<evidence type="ECO:0000313" key="2">
    <source>
        <dbReference type="Proteomes" id="UP000324748"/>
    </source>
</evidence>
<dbReference type="AlphaFoldDB" id="A0A5B0PDI2"/>
<name>A0A5B0PDI2_PUCGR</name>
<comment type="caution">
    <text evidence="1">The sequence shown here is derived from an EMBL/GenBank/DDBJ whole genome shotgun (WGS) entry which is preliminary data.</text>
</comment>
<dbReference type="EMBL" id="VSWC01000066">
    <property type="protein sequence ID" value="KAA1097899.1"/>
    <property type="molecule type" value="Genomic_DNA"/>
</dbReference>
<keyword evidence="2" id="KW-1185">Reference proteome</keyword>